<evidence type="ECO:0000256" key="2">
    <source>
        <dbReference type="ARBA" id="ARBA00022692"/>
    </source>
</evidence>
<dbReference type="InterPro" id="IPR036259">
    <property type="entry name" value="MFS_trans_sf"/>
</dbReference>
<feature type="transmembrane region" description="Helical" evidence="6">
    <location>
        <begin position="704"/>
        <end position="722"/>
    </location>
</feature>
<keyword evidence="4 6" id="KW-0472">Membrane</keyword>
<gene>
    <name evidence="7" type="ORF">LTR82_016669</name>
    <name evidence="8" type="ORF">LTR91_009719</name>
</gene>
<keyword evidence="2 6" id="KW-0812">Transmembrane</keyword>
<keyword evidence="3 6" id="KW-1133">Transmembrane helix</keyword>
<proteinExistence type="predicted"/>
<evidence type="ECO:0008006" key="11">
    <source>
        <dbReference type="Google" id="ProtNLM"/>
    </source>
</evidence>
<evidence type="ECO:0000256" key="3">
    <source>
        <dbReference type="ARBA" id="ARBA00022989"/>
    </source>
</evidence>
<feature type="compositionally biased region" description="Basic residues" evidence="5">
    <location>
        <begin position="251"/>
        <end position="261"/>
    </location>
</feature>
<dbReference type="Proteomes" id="UP001175353">
    <property type="component" value="Unassembled WGS sequence"/>
</dbReference>
<feature type="transmembrane region" description="Helical" evidence="6">
    <location>
        <begin position="385"/>
        <end position="414"/>
    </location>
</feature>
<feature type="compositionally biased region" description="Pro residues" evidence="5">
    <location>
        <begin position="106"/>
        <end position="115"/>
    </location>
</feature>
<dbReference type="EMBL" id="JASUXU010000110">
    <property type="protein sequence ID" value="KAK0305733.1"/>
    <property type="molecule type" value="Genomic_DNA"/>
</dbReference>
<comment type="caution">
    <text evidence="7">The sequence shown here is derived from an EMBL/GenBank/DDBJ whole genome shotgun (WGS) entry which is preliminary data.</text>
</comment>
<feature type="region of interest" description="Disordered" evidence="5">
    <location>
        <begin position="239"/>
        <end position="295"/>
    </location>
</feature>
<evidence type="ECO:0000313" key="8">
    <source>
        <dbReference type="EMBL" id="KAK0987935.1"/>
    </source>
</evidence>
<dbReference type="GO" id="GO:0016020">
    <property type="term" value="C:membrane"/>
    <property type="evidence" value="ECO:0007669"/>
    <property type="project" value="UniProtKB-SubCell"/>
</dbReference>
<dbReference type="SUPFAM" id="SSF103473">
    <property type="entry name" value="MFS general substrate transporter"/>
    <property type="match status" value="1"/>
</dbReference>
<reference evidence="8" key="2">
    <citation type="submission" date="2023-06" db="EMBL/GenBank/DDBJ databases">
        <title>Black Yeasts Isolated from many extreme environments.</title>
        <authorList>
            <person name="Coleine C."/>
            <person name="Stajich J.E."/>
            <person name="Selbmann L."/>
        </authorList>
    </citation>
    <scope>NUCLEOTIDE SEQUENCE</scope>
    <source>
        <strain evidence="8">CCFEE 5200</strain>
    </source>
</reference>
<evidence type="ECO:0000313" key="7">
    <source>
        <dbReference type="EMBL" id="KAK0305733.1"/>
    </source>
</evidence>
<accession>A0AAN6F842</accession>
<feature type="region of interest" description="Disordered" evidence="5">
    <location>
        <begin position="849"/>
        <end position="895"/>
    </location>
</feature>
<evidence type="ECO:0000256" key="1">
    <source>
        <dbReference type="ARBA" id="ARBA00004141"/>
    </source>
</evidence>
<dbReference type="Proteomes" id="UP001168146">
    <property type="component" value="Unassembled WGS sequence"/>
</dbReference>
<feature type="transmembrane region" description="Helical" evidence="6">
    <location>
        <begin position="552"/>
        <end position="574"/>
    </location>
</feature>
<feature type="transmembrane region" description="Helical" evidence="6">
    <location>
        <begin position="728"/>
        <end position="753"/>
    </location>
</feature>
<feature type="transmembrane region" description="Helical" evidence="6">
    <location>
        <begin position="765"/>
        <end position="785"/>
    </location>
</feature>
<evidence type="ECO:0000313" key="10">
    <source>
        <dbReference type="Proteomes" id="UP001175353"/>
    </source>
</evidence>
<feature type="transmembrane region" description="Helical" evidence="6">
    <location>
        <begin position="458"/>
        <end position="478"/>
    </location>
</feature>
<dbReference type="AlphaFoldDB" id="A0AAN6F842"/>
<feature type="region of interest" description="Disordered" evidence="5">
    <location>
        <begin position="128"/>
        <end position="165"/>
    </location>
</feature>
<dbReference type="GO" id="GO:0022857">
    <property type="term" value="F:transmembrane transporter activity"/>
    <property type="evidence" value="ECO:0007669"/>
    <property type="project" value="InterPro"/>
</dbReference>
<feature type="compositionally biased region" description="Basic and acidic residues" evidence="5">
    <location>
        <begin position="849"/>
        <end position="863"/>
    </location>
</feature>
<evidence type="ECO:0000256" key="5">
    <source>
        <dbReference type="SAM" id="MobiDB-lite"/>
    </source>
</evidence>
<feature type="compositionally biased region" description="Low complexity" evidence="5">
    <location>
        <begin position="136"/>
        <end position="147"/>
    </location>
</feature>
<feature type="transmembrane region" description="Helical" evidence="6">
    <location>
        <begin position="823"/>
        <end position="842"/>
    </location>
</feature>
<keyword evidence="10" id="KW-1185">Reference proteome</keyword>
<dbReference type="PANTHER" id="PTHR42718:SF11">
    <property type="entry name" value="MAJOR FACILITATOR SUPERFAMILY (MFS) PROFILE DOMAIN-CONTAINING PROTEIN"/>
    <property type="match status" value="1"/>
</dbReference>
<evidence type="ECO:0000256" key="4">
    <source>
        <dbReference type="ARBA" id="ARBA00023136"/>
    </source>
</evidence>
<dbReference type="InterPro" id="IPR011701">
    <property type="entry name" value="MFS"/>
</dbReference>
<feature type="transmembrane region" description="Helical" evidence="6">
    <location>
        <begin position="426"/>
        <end position="446"/>
    </location>
</feature>
<comment type="subcellular location">
    <subcellularLocation>
        <location evidence="1">Membrane</location>
        <topology evidence="1">Multi-pass membrane protein</topology>
    </subcellularLocation>
</comment>
<protein>
    <recommendedName>
        <fullName evidence="11">Major facilitator superfamily (MFS) profile domain-containing protein</fullName>
    </recommendedName>
</protein>
<feature type="transmembrane region" description="Helical" evidence="6">
    <location>
        <begin position="518"/>
        <end position="540"/>
    </location>
</feature>
<dbReference type="Pfam" id="PF07690">
    <property type="entry name" value="MFS_1"/>
    <property type="match status" value="1"/>
</dbReference>
<feature type="region of interest" description="Disordered" evidence="5">
    <location>
        <begin position="72"/>
        <end position="115"/>
    </location>
</feature>
<reference evidence="7" key="1">
    <citation type="submission" date="2021-12" db="EMBL/GenBank/DDBJ databases">
        <title>Black yeast isolated from Biological Soil Crust.</title>
        <authorList>
            <person name="Kurbessoian T."/>
        </authorList>
    </citation>
    <scope>NUCLEOTIDE SEQUENCE</scope>
    <source>
        <strain evidence="7">CCFEE 5208</strain>
    </source>
</reference>
<feature type="compositionally biased region" description="Basic and acidic residues" evidence="5">
    <location>
        <begin position="885"/>
        <end position="895"/>
    </location>
</feature>
<evidence type="ECO:0000256" key="6">
    <source>
        <dbReference type="SAM" id="Phobius"/>
    </source>
</evidence>
<feature type="transmembrane region" description="Helical" evidence="6">
    <location>
        <begin position="490"/>
        <end position="512"/>
    </location>
</feature>
<feature type="transmembrane region" description="Helical" evidence="6">
    <location>
        <begin position="594"/>
        <end position="611"/>
    </location>
</feature>
<feature type="region of interest" description="Disordered" evidence="5">
    <location>
        <begin position="194"/>
        <end position="213"/>
    </location>
</feature>
<dbReference type="Gene3D" id="1.20.1250.20">
    <property type="entry name" value="MFS general substrate transporter like domains"/>
    <property type="match status" value="2"/>
</dbReference>
<dbReference type="PANTHER" id="PTHR42718">
    <property type="entry name" value="MAJOR FACILITATOR SUPERFAMILY MULTIDRUG TRANSPORTER MFSC"/>
    <property type="match status" value="1"/>
</dbReference>
<dbReference type="EMBL" id="JAUJLE010000081">
    <property type="protein sequence ID" value="KAK0987935.1"/>
    <property type="molecule type" value="Genomic_DNA"/>
</dbReference>
<evidence type="ECO:0000313" key="9">
    <source>
        <dbReference type="Proteomes" id="UP001168146"/>
    </source>
</evidence>
<feature type="transmembrane region" description="Helical" evidence="6">
    <location>
        <begin position="632"/>
        <end position="651"/>
    </location>
</feature>
<feature type="transmembrane region" description="Helical" evidence="6">
    <location>
        <begin position="676"/>
        <end position="697"/>
    </location>
</feature>
<organism evidence="7 9">
    <name type="scientific">Friedmanniomyces endolithicus</name>
    <dbReference type="NCBI Taxonomy" id="329885"/>
    <lineage>
        <taxon>Eukaryota</taxon>
        <taxon>Fungi</taxon>
        <taxon>Dikarya</taxon>
        <taxon>Ascomycota</taxon>
        <taxon>Pezizomycotina</taxon>
        <taxon>Dothideomycetes</taxon>
        <taxon>Dothideomycetidae</taxon>
        <taxon>Mycosphaerellales</taxon>
        <taxon>Teratosphaeriaceae</taxon>
        <taxon>Friedmanniomyces</taxon>
    </lineage>
</organism>
<name>A0AAN6F842_9PEZI</name>
<sequence>MGVFAAFRGPKHSVREHSREFRKVRSASDSFFYDIEANNSDRRHQLVFNLLHEETLLRHSLAKGSIIPVGDEVGSRDRRSTTAAMGLRRPDSMPRLAKRRSSAYDTPPPFLPPRSPYLEHPRWSEIFRNVSPPTGSPASSVSRPSSSGDAAAGERDIRLPSSQWQERHVALGSPKTVRSLPLNPRLHALRTGEYSATFSPPPTMSATPLRRHSSLRTIRRPSDEDGVILTVYPALLASPSAPCLRSDQPRPHSHPPLKARSRLGTGDGNARDDADSWQAEPLPPPSPIARPLLPRPRASFQRLSSLDNLISYREKKAEWKRESTLLHDELPDPEKLAEDDIEQNPALIGEDRRSEVSDDTIVSTEVSAPPSLKQRNKFRSLTAEIGFAFTMAATAFLGEYLLSGIAIALPELLYRNNLIRLGPADMYGGYGLFMAGLVWLGIWTLIPGFCTSELYLDVARAMQGLAIAAFMPSTFVMVDSFYHAGPRRNFVLGLYSGCAPLGFFAGFLTAAALPSAQISWYFFVSSIVAFTAAITAYLTVPHDRTDRKQLGLKMDWLGAFLITAGLILVSYALAYEPSADMFDRARNGFSYPEVYGPFSAGMLCLGAAWCVECWYAKCPLLPFDFFKPRKSMTALCFANLCFYASYGVWLYESVDYFQSPTGVTKYEWGVHGIELAIWYTPTAVGGLILCVVGASLLRVVRMEILMLLSGLAWIAAPLLLAVCPRPLNYWAVVVPSMLCATCGIDVTYTVSLVHISSTQPKKYQGLCGAMCSIMINLGMAFALPISEIIQMKAGMAYNCDYSSRTPESMACLDNSINWRYEAMFLYAAASAGLGFIVCILFVRFPRTAAKDKPADEERPRETSSESPTLVEAVEGPDLEVASDVEGVRESGNDVA</sequence>